<sequence length="773" mass="91809">MFKLIAIRPLKGCCKSVCKCLKIEKMYYFCNDYCITENGICLRDEYVKPLPNDFFSLGTSSTLQINISAVVGMNGDGKSTLIELAMRLINNCAKHYRLTDKDNLLRIDGVKAELYYLLDDAVYCIRETEENNYASLLKYADMNDSDVRQWNKLMTPVKHVSRMNELFYTIVSNYSHYAYNIKDFRAEWNNSIQSKEESEKCWLHYLFHKNDGYRTPMTIHPYRVEGNIDINREIELTMQRLMALYIQEPNPRENDSSFRRIGDKNAEILQLTDLGYSKLQEVTIVQYFKDNKSHAELLKTINQIEEAIKKYDDMVVENLHDNTLEVIEICLDLLTGEKELSYKKFLDEFYKWIGNRRSVYSSKSDLRQLLNALMKYVNNVNDSLPYHRFAKKYKRYDKLNIRQLTRIRLLYDVMKSWNFSMSIIMKEYEKMTDIECCQHYIIYKTINICAVYPEYRDYIDKKDSGWNNTGLVLNTSTIAEVVELIKKDTTHVTLKLRQCLNFIDRRQKEDRNAFEILSDVNLQHKFGNDFRDCLLVRFDNLKSYYKKDPFPLDLLPPPIYKTDILYQSEGDENIYIPYKYLSSGEKQLLNNFGALIYHLRNLDSVTDNERRYENINVLFEEIELYFHPEYQRMVVKMLVEKLYAMDFHHIKRINVTFVTHSPFILSDIPLCNVLFLKEGKPATEKMQENTFGANIHGLLRNGFFLPSLPIGEFAHDKINGLFERFNGYKLDSRSRKQKEWFYSSIMRIGEPYLREQLMKLYNMHYPTYDNDRY</sequence>
<name>A0A139L3N2_9BACE</name>
<comment type="caution">
    <text evidence="1">The sequence shown here is derived from an EMBL/GenBank/DDBJ whole genome shotgun (WGS) entry which is preliminary data.</text>
</comment>
<reference evidence="1 2" key="1">
    <citation type="submission" date="2016-02" db="EMBL/GenBank/DDBJ databases">
        <authorList>
            <person name="Wen L."/>
            <person name="He K."/>
            <person name="Yang H."/>
        </authorList>
    </citation>
    <scope>NUCLEOTIDE SEQUENCE [LARGE SCALE GENOMIC DNA]</scope>
    <source>
        <strain evidence="1 2">KLE1704</strain>
    </source>
</reference>
<evidence type="ECO:0000313" key="1">
    <source>
        <dbReference type="EMBL" id="KXT46035.1"/>
    </source>
</evidence>
<evidence type="ECO:0000313" key="2">
    <source>
        <dbReference type="Proteomes" id="UP000070319"/>
    </source>
</evidence>
<dbReference type="InterPro" id="IPR027417">
    <property type="entry name" value="P-loop_NTPase"/>
</dbReference>
<accession>A0A139L3N2</accession>
<dbReference type="Gene3D" id="3.40.50.300">
    <property type="entry name" value="P-loop containing nucleotide triphosphate hydrolases"/>
    <property type="match status" value="1"/>
</dbReference>
<dbReference type="PATRIC" id="fig|329854.7.peg.3290"/>
<dbReference type="AlphaFoldDB" id="A0A139L3N2"/>
<organism evidence="1">
    <name type="scientific">Bacteroides intestinalis</name>
    <dbReference type="NCBI Taxonomy" id="329854"/>
    <lineage>
        <taxon>Bacteria</taxon>
        <taxon>Pseudomonadati</taxon>
        <taxon>Bacteroidota</taxon>
        <taxon>Bacteroidia</taxon>
        <taxon>Bacteroidales</taxon>
        <taxon>Bacteroidaceae</taxon>
        <taxon>Bacteroides</taxon>
    </lineage>
</organism>
<dbReference type="RefSeq" id="WP_231864143.1">
    <property type="nucleotide sequence ID" value="NZ_KQ968722.1"/>
</dbReference>
<dbReference type="EMBL" id="LTDF01000129">
    <property type="protein sequence ID" value="KXT46035.1"/>
    <property type="molecule type" value="Genomic_DNA"/>
</dbReference>
<dbReference type="SUPFAM" id="SSF52540">
    <property type="entry name" value="P-loop containing nucleoside triphosphate hydrolases"/>
    <property type="match status" value="1"/>
</dbReference>
<gene>
    <name evidence="1" type="ORF">HMPREF2531_03221</name>
</gene>
<proteinExistence type="predicted"/>
<protein>
    <submittedName>
        <fullName evidence="1">Uncharacterized protein</fullName>
    </submittedName>
</protein>
<dbReference type="Proteomes" id="UP000070319">
    <property type="component" value="Unassembled WGS sequence"/>
</dbReference>